<accession>A0ABP6JGM6</accession>
<dbReference type="Proteomes" id="UP001501102">
    <property type="component" value="Unassembled WGS sequence"/>
</dbReference>
<proteinExistence type="predicted"/>
<evidence type="ECO:0000313" key="4">
    <source>
        <dbReference type="EMBL" id="GAA2932665.1"/>
    </source>
</evidence>
<protein>
    <recommendedName>
        <fullName evidence="1">acetate--CoA ligase</fullName>
        <ecNumber evidence="1">6.2.1.1</ecNumber>
    </recommendedName>
</protein>
<organism evidence="4 5">
    <name type="scientific">Streptomyces thioluteus</name>
    <dbReference type="NCBI Taxonomy" id="66431"/>
    <lineage>
        <taxon>Bacteria</taxon>
        <taxon>Bacillati</taxon>
        <taxon>Actinomycetota</taxon>
        <taxon>Actinomycetes</taxon>
        <taxon>Kitasatosporales</taxon>
        <taxon>Streptomycetaceae</taxon>
        <taxon>Streptomyces</taxon>
    </lineage>
</organism>
<dbReference type="SUPFAM" id="SSF56801">
    <property type="entry name" value="Acetyl-CoA synthetase-like"/>
    <property type="match status" value="1"/>
</dbReference>
<evidence type="ECO:0000259" key="3">
    <source>
        <dbReference type="Pfam" id="PF13193"/>
    </source>
</evidence>
<dbReference type="Pfam" id="PF13193">
    <property type="entry name" value="AMP-binding_C"/>
    <property type="match status" value="1"/>
</dbReference>
<feature type="region of interest" description="Disordered" evidence="2">
    <location>
        <begin position="51"/>
        <end position="79"/>
    </location>
</feature>
<keyword evidence="5" id="KW-1185">Reference proteome</keyword>
<dbReference type="Gene3D" id="3.30.300.30">
    <property type="match status" value="1"/>
</dbReference>
<evidence type="ECO:0000256" key="1">
    <source>
        <dbReference type="ARBA" id="ARBA00013275"/>
    </source>
</evidence>
<dbReference type="PANTHER" id="PTHR24095:SF14">
    <property type="entry name" value="ACETYL-COENZYME A SYNTHETASE 1"/>
    <property type="match status" value="1"/>
</dbReference>
<dbReference type="EC" id="6.2.1.1" evidence="1"/>
<dbReference type="InterPro" id="IPR042099">
    <property type="entry name" value="ANL_N_sf"/>
</dbReference>
<sequence>MLRTIWGDDQRFLDTYWSRFEGRYFAGDGAKKDDDGDIWLLGRVDDVMARLGPQHLHRPRSSRPSSRTRGSPRPRVVGATDPQTTQAICAFVILRGEGENADEAALVEELRAHVGKQLGPIAKPKRVLPVAELPKTRSGKIMRRLLRDVAEHRTLGDVTTLTDSSVMDLIQAKLPAAPAED</sequence>
<dbReference type="PANTHER" id="PTHR24095">
    <property type="entry name" value="ACETYL-COENZYME A SYNTHETASE"/>
    <property type="match status" value="1"/>
</dbReference>
<dbReference type="Gene3D" id="3.40.50.12780">
    <property type="entry name" value="N-terminal domain of ligase-like"/>
    <property type="match status" value="1"/>
</dbReference>
<feature type="domain" description="AMP-binding enzyme C-terminal" evidence="3">
    <location>
        <begin position="76"/>
        <end position="140"/>
    </location>
</feature>
<dbReference type="EMBL" id="BAAAXZ010000114">
    <property type="protein sequence ID" value="GAA2932665.1"/>
    <property type="molecule type" value="Genomic_DNA"/>
</dbReference>
<dbReference type="InterPro" id="IPR045851">
    <property type="entry name" value="AMP-bd_C_sf"/>
</dbReference>
<evidence type="ECO:0000256" key="2">
    <source>
        <dbReference type="SAM" id="MobiDB-lite"/>
    </source>
</evidence>
<name>A0ABP6JGM6_STRTU</name>
<dbReference type="InterPro" id="IPR025110">
    <property type="entry name" value="AMP-bd_C"/>
</dbReference>
<reference evidence="5" key="1">
    <citation type="journal article" date="2019" name="Int. J. Syst. Evol. Microbiol.">
        <title>The Global Catalogue of Microorganisms (GCM) 10K type strain sequencing project: providing services to taxonomists for standard genome sequencing and annotation.</title>
        <authorList>
            <consortium name="The Broad Institute Genomics Platform"/>
            <consortium name="The Broad Institute Genome Sequencing Center for Infectious Disease"/>
            <person name="Wu L."/>
            <person name="Ma J."/>
        </authorList>
    </citation>
    <scope>NUCLEOTIDE SEQUENCE [LARGE SCALE GENOMIC DNA]</scope>
    <source>
        <strain evidence="5">JCM 4087</strain>
    </source>
</reference>
<comment type="caution">
    <text evidence="4">The sequence shown here is derived from an EMBL/GenBank/DDBJ whole genome shotgun (WGS) entry which is preliminary data.</text>
</comment>
<evidence type="ECO:0000313" key="5">
    <source>
        <dbReference type="Proteomes" id="UP001501102"/>
    </source>
</evidence>
<feature type="compositionally biased region" description="Low complexity" evidence="2">
    <location>
        <begin position="62"/>
        <end position="75"/>
    </location>
</feature>
<gene>
    <name evidence="4" type="ORF">GCM10020221_30590</name>
</gene>